<dbReference type="SUPFAM" id="SSF52540">
    <property type="entry name" value="P-loop containing nucleoside triphosphate hydrolases"/>
    <property type="match status" value="1"/>
</dbReference>
<keyword evidence="14" id="KW-0175">Coiled coil</keyword>
<organism evidence="18 19">
    <name type="scientific">Oceanobacillus longus</name>
    <dbReference type="NCBI Taxonomy" id="930120"/>
    <lineage>
        <taxon>Bacteria</taxon>
        <taxon>Bacillati</taxon>
        <taxon>Bacillota</taxon>
        <taxon>Bacilli</taxon>
        <taxon>Bacillales</taxon>
        <taxon>Bacillaceae</taxon>
        <taxon>Oceanobacillus</taxon>
    </lineage>
</organism>
<evidence type="ECO:0000256" key="8">
    <source>
        <dbReference type="ARBA" id="ARBA00022927"/>
    </source>
</evidence>
<evidence type="ECO:0000256" key="11">
    <source>
        <dbReference type="ARBA" id="ARBA00023225"/>
    </source>
</evidence>
<evidence type="ECO:0000256" key="5">
    <source>
        <dbReference type="ARBA" id="ARBA00022475"/>
    </source>
</evidence>
<dbReference type="InterPro" id="IPR027417">
    <property type="entry name" value="P-loop_NTPase"/>
</dbReference>
<sequence length="370" mass="41420">MKIKKYIAPSMPEAMNQIRKELGPDAVILNSKEILQGGFLGFFKKKNIEVLAALDPQPLETKTSPTPPVGSKIPRQMQPSGNREVLEEIRNLKKLMAVQTKQGDQKFLPEFQVAYEHLLDQEVEVELAEDIIQSVMNQFENSKEEQGLGCVMNGMKTIIENKLNAIGFHGIEYDKKVIQFVGPTGVGKTTTIAKIAAKMMLKDQKKIAFITADTYRIGAVEQLKTYARILDVPLEVAYSIEDYYGAIEKFSSFDVILVDTAGRNYRDQKYINELKTTIDMKMISTYLVLSLTTKPKDITAIFNQFQHLSIQNVILTKLDETTQYGSILNISLGNQIGIACMTNGQDVPEDLMEAKPEKISGLVVGEQSEI</sequence>
<evidence type="ECO:0000256" key="12">
    <source>
        <dbReference type="ARBA" id="ARBA00025337"/>
    </source>
</evidence>
<dbReference type="InterPro" id="IPR020006">
    <property type="entry name" value="FlhF"/>
</dbReference>
<keyword evidence="18" id="KW-0282">Flagellum</keyword>
<evidence type="ECO:0000256" key="1">
    <source>
        <dbReference type="ARBA" id="ARBA00004413"/>
    </source>
</evidence>
<evidence type="ECO:0000256" key="2">
    <source>
        <dbReference type="ARBA" id="ARBA00008531"/>
    </source>
</evidence>
<comment type="subcellular location">
    <subcellularLocation>
        <location evidence="1">Cell membrane</location>
        <topology evidence="1">Peripheral membrane protein</topology>
        <orientation evidence="1">Cytoplasmic side</orientation>
    </subcellularLocation>
</comment>
<evidence type="ECO:0000256" key="13">
    <source>
        <dbReference type="NCBIfam" id="TIGR03499"/>
    </source>
</evidence>
<keyword evidence="7" id="KW-1005">Bacterial flagellum biogenesis</keyword>
<feature type="region of interest" description="Disordered" evidence="15">
    <location>
        <begin position="59"/>
        <end position="82"/>
    </location>
</feature>
<keyword evidence="5" id="KW-1003">Cell membrane</keyword>
<feature type="coiled-coil region" evidence="14">
    <location>
        <begin position="82"/>
        <end position="145"/>
    </location>
</feature>
<feature type="domain" description="AAA+ ATPase" evidence="16">
    <location>
        <begin position="174"/>
        <end position="369"/>
    </location>
</feature>
<dbReference type="Gene3D" id="3.40.50.300">
    <property type="entry name" value="P-loop containing nucleotide triphosphate hydrolases"/>
    <property type="match status" value="1"/>
</dbReference>
<keyword evidence="18" id="KW-0966">Cell projection</keyword>
<dbReference type="PANTHER" id="PTHR43134:SF3">
    <property type="entry name" value="FLAGELLAR BIOSYNTHESIS PROTEIN FLHF"/>
    <property type="match status" value="1"/>
</dbReference>
<keyword evidence="19" id="KW-1185">Reference proteome</keyword>
<evidence type="ECO:0000256" key="10">
    <source>
        <dbReference type="ARBA" id="ARBA00023136"/>
    </source>
</evidence>
<evidence type="ECO:0000256" key="6">
    <source>
        <dbReference type="ARBA" id="ARBA00022741"/>
    </source>
</evidence>
<dbReference type="Gene3D" id="1.20.120.1380">
    <property type="entry name" value="Flagellar FlhF biosynthesis protein, N domain"/>
    <property type="match status" value="1"/>
</dbReference>
<dbReference type="EMBL" id="JBHSAO010000001">
    <property type="protein sequence ID" value="MFC4023133.1"/>
    <property type="molecule type" value="Genomic_DNA"/>
</dbReference>
<evidence type="ECO:0000313" key="19">
    <source>
        <dbReference type="Proteomes" id="UP001595772"/>
    </source>
</evidence>
<dbReference type="SMART" id="SM00382">
    <property type="entry name" value="AAA"/>
    <property type="match status" value="1"/>
</dbReference>
<gene>
    <name evidence="18" type="primary">flhF</name>
    <name evidence="18" type="ORF">ACFOUV_04785</name>
</gene>
<accession>A0ABV8GTB1</accession>
<keyword evidence="11" id="KW-1006">Bacterial flagellum protein export</keyword>
<evidence type="ECO:0000259" key="17">
    <source>
        <dbReference type="SMART" id="SM00962"/>
    </source>
</evidence>
<evidence type="ECO:0000259" key="16">
    <source>
        <dbReference type="SMART" id="SM00382"/>
    </source>
</evidence>
<evidence type="ECO:0000313" key="18">
    <source>
        <dbReference type="EMBL" id="MFC4023133.1"/>
    </source>
</evidence>
<dbReference type="InterPro" id="IPR000897">
    <property type="entry name" value="SRP54_GTPase_dom"/>
</dbReference>
<evidence type="ECO:0000256" key="4">
    <source>
        <dbReference type="ARBA" id="ARBA00022448"/>
    </source>
</evidence>
<keyword evidence="4" id="KW-0813">Transport</keyword>
<evidence type="ECO:0000256" key="15">
    <source>
        <dbReference type="SAM" id="MobiDB-lite"/>
    </source>
</evidence>
<evidence type="ECO:0000256" key="14">
    <source>
        <dbReference type="SAM" id="Coils"/>
    </source>
</evidence>
<dbReference type="RefSeq" id="WP_379495611.1">
    <property type="nucleotide sequence ID" value="NZ_JBHSAO010000001.1"/>
</dbReference>
<dbReference type="InterPro" id="IPR003593">
    <property type="entry name" value="AAA+_ATPase"/>
</dbReference>
<evidence type="ECO:0000256" key="7">
    <source>
        <dbReference type="ARBA" id="ARBA00022795"/>
    </source>
</evidence>
<dbReference type="Pfam" id="PF00448">
    <property type="entry name" value="SRP54"/>
    <property type="match status" value="1"/>
</dbReference>
<dbReference type="NCBIfam" id="TIGR03499">
    <property type="entry name" value="FlhF"/>
    <property type="match status" value="1"/>
</dbReference>
<name>A0ABV8GTB1_9BACI</name>
<keyword evidence="18" id="KW-0969">Cilium</keyword>
<keyword evidence="6" id="KW-0547">Nucleotide-binding</keyword>
<reference evidence="19" key="1">
    <citation type="journal article" date="2019" name="Int. J. Syst. Evol. Microbiol.">
        <title>The Global Catalogue of Microorganisms (GCM) 10K type strain sequencing project: providing services to taxonomists for standard genome sequencing and annotation.</title>
        <authorList>
            <consortium name="The Broad Institute Genomics Platform"/>
            <consortium name="The Broad Institute Genome Sequencing Center for Infectious Disease"/>
            <person name="Wu L."/>
            <person name="Ma J."/>
        </authorList>
    </citation>
    <scope>NUCLEOTIDE SEQUENCE [LARGE SCALE GENOMIC DNA]</scope>
    <source>
        <strain evidence="19">IBRC-M 10703</strain>
    </source>
</reference>
<dbReference type="InterPro" id="IPR047040">
    <property type="entry name" value="FlhF__GTPase_dom"/>
</dbReference>
<evidence type="ECO:0000256" key="3">
    <source>
        <dbReference type="ARBA" id="ARBA00014919"/>
    </source>
</evidence>
<dbReference type="Proteomes" id="UP001595772">
    <property type="component" value="Unassembled WGS sequence"/>
</dbReference>
<keyword evidence="10" id="KW-0472">Membrane</keyword>
<comment type="caution">
    <text evidence="18">The sequence shown here is derived from an EMBL/GenBank/DDBJ whole genome shotgun (WGS) entry which is preliminary data.</text>
</comment>
<comment type="function">
    <text evidence="12">Necessary for flagellar biosynthesis. May be involved in translocation of the flagellum.</text>
</comment>
<comment type="similarity">
    <text evidence="2">Belongs to the GTP-binding SRP family.</text>
</comment>
<proteinExistence type="inferred from homology"/>
<feature type="domain" description="SRP54-type proteins GTP-binding" evidence="17">
    <location>
        <begin position="175"/>
        <end position="365"/>
    </location>
</feature>
<keyword evidence="9" id="KW-0342">GTP-binding</keyword>
<dbReference type="CDD" id="cd17873">
    <property type="entry name" value="FlhF"/>
    <property type="match status" value="1"/>
</dbReference>
<evidence type="ECO:0000256" key="9">
    <source>
        <dbReference type="ARBA" id="ARBA00023134"/>
    </source>
</evidence>
<dbReference type="PANTHER" id="PTHR43134">
    <property type="entry name" value="SIGNAL RECOGNITION PARTICLE RECEPTOR SUBUNIT ALPHA"/>
    <property type="match status" value="1"/>
</dbReference>
<protein>
    <recommendedName>
        <fullName evidence="3 13">Flagellar biosynthesis protein FlhF</fullName>
    </recommendedName>
</protein>
<keyword evidence="8" id="KW-0653">Protein transport</keyword>
<dbReference type="SMART" id="SM00962">
    <property type="entry name" value="SRP54"/>
    <property type="match status" value="1"/>
</dbReference>